<feature type="compositionally biased region" description="Basic and acidic residues" evidence="1">
    <location>
        <begin position="91"/>
        <end position="119"/>
    </location>
</feature>
<sequence length="208" mass="23970">MGSLEKVAHYERTYTQYHVIVNALKLFFLKKYLQHGSPSIHGWNIVECTEKNNSSYLTSAQGGNRDSNDTTQGGRSTHEKKTNVSTSNGDSKLDEDHQHVTPYDETRKTPTESEPHVFESDPAAIHYWNTKMKNKKTHPPHYNIDPSAKTKKIQIYYNCEMTDMERKIFKIKKFLQNGNPVDILLIYERDSDCDAKGTQKSGEKKKKK</sequence>
<evidence type="ECO:0000313" key="3">
    <source>
        <dbReference type="Proteomes" id="UP000054561"/>
    </source>
</evidence>
<evidence type="ECO:0000313" key="2">
    <source>
        <dbReference type="EMBL" id="KJP86572.1"/>
    </source>
</evidence>
<dbReference type="GeneID" id="24269082"/>
<dbReference type="AlphaFoldDB" id="A0A0D9QIH2"/>
<dbReference type="EMBL" id="KQ001690">
    <property type="protein sequence ID" value="KJP86572.1"/>
    <property type="molecule type" value="Genomic_DNA"/>
</dbReference>
<gene>
    <name evidence="2" type="ORF">AK88_03768</name>
</gene>
<keyword evidence="3" id="KW-1185">Reference proteome</keyword>
<dbReference type="VEuPathDB" id="PlasmoDB:AK88_03768"/>
<dbReference type="OrthoDB" id="375742at2759"/>
<dbReference type="RefSeq" id="XP_012336801.1">
    <property type="nucleotide sequence ID" value="XM_012481378.1"/>
</dbReference>
<name>A0A0D9QIH2_PLAFR</name>
<dbReference type="Proteomes" id="UP000054561">
    <property type="component" value="Unassembled WGS sequence"/>
</dbReference>
<dbReference type="Gene3D" id="3.30.110.10">
    <property type="entry name" value="Translation initiation factor 3 (IF-3), C-terminal domain"/>
    <property type="match status" value="1"/>
</dbReference>
<feature type="compositionally biased region" description="Polar residues" evidence="1">
    <location>
        <begin position="56"/>
        <end position="75"/>
    </location>
</feature>
<dbReference type="SUPFAM" id="SSF55200">
    <property type="entry name" value="Translation initiation factor IF3, C-terminal domain"/>
    <property type="match status" value="1"/>
</dbReference>
<protein>
    <submittedName>
        <fullName evidence="2">Uncharacterized protein</fullName>
    </submittedName>
</protein>
<feature type="region of interest" description="Disordered" evidence="1">
    <location>
        <begin position="56"/>
        <end position="119"/>
    </location>
</feature>
<reference evidence="2 3" key="1">
    <citation type="submission" date="2014-03" db="EMBL/GenBank/DDBJ databases">
        <title>The Genome Sequence of Plasmodium fragile nilgiri.</title>
        <authorList>
            <consortium name="The Broad Institute Genomics Platform"/>
            <consortium name="The Broad Institute Genome Sequencing Center for Infectious Disease"/>
            <person name="Neafsey D."/>
            <person name="Duraisingh M."/>
            <person name="Young S.K."/>
            <person name="Zeng Q."/>
            <person name="Gargeya S."/>
            <person name="Abouelleil A."/>
            <person name="Alvarado L."/>
            <person name="Chapman S.B."/>
            <person name="Gainer-Dewar J."/>
            <person name="Goldberg J."/>
            <person name="Griggs A."/>
            <person name="Gujja S."/>
            <person name="Hansen M."/>
            <person name="Howarth C."/>
            <person name="Imamovic A."/>
            <person name="Larimer J."/>
            <person name="Pearson M."/>
            <person name="Poon T.W."/>
            <person name="Priest M."/>
            <person name="Roberts A."/>
            <person name="Saif S."/>
            <person name="Shea T."/>
            <person name="Sykes S."/>
            <person name="Wortman J."/>
            <person name="Nusbaum C."/>
            <person name="Birren B."/>
        </authorList>
    </citation>
    <scope>NUCLEOTIDE SEQUENCE [LARGE SCALE GENOMIC DNA]</scope>
    <source>
        <strain evidence="3">nilgiri</strain>
    </source>
</reference>
<dbReference type="InterPro" id="IPR036788">
    <property type="entry name" value="T_IF-3_C_sf"/>
</dbReference>
<organism evidence="2 3">
    <name type="scientific">Plasmodium fragile</name>
    <dbReference type="NCBI Taxonomy" id="5857"/>
    <lineage>
        <taxon>Eukaryota</taxon>
        <taxon>Sar</taxon>
        <taxon>Alveolata</taxon>
        <taxon>Apicomplexa</taxon>
        <taxon>Aconoidasida</taxon>
        <taxon>Haemosporida</taxon>
        <taxon>Plasmodiidae</taxon>
        <taxon>Plasmodium</taxon>
        <taxon>Plasmodium (Plasmodium)</taxon>
    </lineage>
</organism>
<accession>A0A0D9QIH2</accession>
<evidence type="ECO:0000256" key="1">
    <source>
        <dbReference type="SAM" id="MobiDB-lite"/>
    </source>
</evidence>
<dbReference type="GO" id="GO:0006413">
    <property type="term" value="P:translational initiation"/>
    <property type="evidence" value="ECO:0007669"/>
    <property type="project" value="InterPro"/>
</dbReference>
<proteinExistence type="predicted"/>